<sequence>MHLAVGGVLSLFLHHALFLVVTAAATLTQTLTGFAFGLVFLALMASFHLAPLPAAANVVNVMVLANAALLVRRRPQLPAGVALPIYGSSLVGVALGVALLGWISGGAVTVLRLLLGIAVLVCSLLLVVARRRRETVSGRASFAFYGGLSGVMGGLFASAGPPMVFQMYRQPLAAGTIRETLVLLFAVNAVLRLVLIVSQGRFDAASALLSIEALPVVLGLTWACQRHPPRLSPTAVKRVVFVLLSGAGLSLVLPALRLLFS</sequence>
<keyword evidence="6 8" id="KW-1133">Transmembrane helix</keyword>
<feature type="transmembrane region" description="Helical" evidence="8">
    <location>
        <begin position="180"/>
        <end position="197"/>
    </location>
</feature>
<name>A0ABT3ZIU8_9BURK</name>
<feature type="transmembrane region" description="Helical" evidence="8">
    <location>
        <begin position="204"/>
        <end position="223"/>
    </location>
</feature>
<dbReference type="InterPro" id="IPR002781">
    <property type="entry name" value="TM_pro_TauE-like"/>
</dbReference>
<evidence type="ECO:0000256" key="7">
    <source>
        <dbReference type="ARBA" id="ARBA00023136"/>
    </source>
</evidence>
<dbReference type="Pfam" id="PF01925">
    <property type="entry name" value="TauE"/>
    <property type="match status" value="1"/>
</dbReference>
<keyword evidence="10" id="KW-1185">Reference proteome</keyword>
<dbReference type="InterPro" id="IPR052017">
    <property type="entry name" value="TSUP"/>
</dbReference>
<comment type="similarity">
    <text evidence="2 8">Belongs to the 4-toluene sulfonate uptake permease (TSUP) (TC 2.A.102) family.</text>
</comment>
<feature type="transmembrane region" description="Helical" evidence="8">
    <location>
        <begin position="83"/>
        <end position="103"/>
    </location>
</feature>
<feature type="transmembrane region" description="Helical" evidence="8">
    <location>
        <begin position="235"/>
        <end position="260"/>
    </location>
</feature>
<evidence type="ECO:0000256" key="1">
    <source>
        <dbReference type="ARBA" id="ARBA00004651"/>
    </source>
</evidence>
<feature type="transmembrane region" description="Helical" evidence="8">
    <location>
        <begin position="49"/>
        <end position="71"/>
    </location>
</feature>
<reference evidence="9" key="1">
    <citation type="submission" date="2022-11" db="EMBL/GenBank/DDBJ databases">
        <title>Robbsia betulipollinis sp. nov., isolated from pollen of birch (Betula pendula).</title>
        <authorList>
            <person name="Shi H."/>
            <person name="Ambika Manirajan B."/>
            <person name="Ratering S."/>
            <person name="Geissler-Plaum R."/>
            <person name="Schnell S."/>
        </authorList>
    </citation>
    <scope>NUCLEOTIDE SEQUENCE</scope>
    <source>
        <strain evidence="9">Bb-Pol-6</strain>
    </source>
</reference>
<feature type="transmembrane region" description="Helical" evidence="8">
    <location>
        <begin position="109"/>
        <end position="128"/>
    </location>
</feature>
<gene>
    <name evidence="9" type="ORF">OVY01_03025</name>
</gene>
<evidence type="ECO:0000256" key="2">
    <source>
        <dbReference type="ARBA" id="ARBA00009142"/>
    </source>
</evidence>
<dbReference type="EMBL" id="JAPMXC010000001">
    <property type="protein sequence ID" value="MCY0386235.1"/>
    <property type="molecule type" value="Genomic_DNA"/>
</dbReference>
<feature type="transmembrane region" description="Helical" evidence="8">
    <location>
        <begin position="140"/>
        <end position="160"/>
    </location>
</feature>
<keyword evidence="5 8" id="KW-0812">Transmembrane</keyword>
<evidence type="ECO:0000256" key="8">
    <source>
        <dbReference type="RuleBase" id="RU363041"/>
    </source>
</evidence>
<comment type="caution">
    <text evidence="9">The sequence shown here is derived from an EMBL/GenBank/DDBJ whole genome shotgun (WGS) entry which is preliminary data.</text>
</comment>
<dbReference type="RefSeq" id="WP_267845553.1">
    <property type="nucleotide sequence ID" value="NZ_JAPMXC010000001.1"/>
</dbReference>
<dbReference type="PANTHER" id="PTHR30269">
    <property type="entry name" value="TRANSMEMBRANE PROTEIN YFCA"/>
    <property type="match status" value="1"/>
</dbReference>
<protein>
    <recommendedName>
        <fullName evidence="8">Probable membrane transporter protein</fullName>
    </recommendedName>
</protein>
<evidence type="ECO:0000256" key="4">
    <source>
        <dbReference type="ARBA" id="ARBA00022475"/>
    </source>
</evidence>
<evidence type="ECO:0000313" key="10">
    <source>
        <dbReference type="Proteomes" id="UP001082899"/>
    </source>
</evidence>
<keyword evidence="4 8" id="KW-1003">Cell membrane</keyword>
<accession>A0ABT3ZIU8</accession>
<comment type="subcellular location">
    <subcellularLocation>
        <location evidence="1 8">Cell membrane</location>
        <topology evidence="1 8">Multi-pass membrane protein</topology>
    </subcellularLocation>
</comment>
<keyword evidence="3" id="KW-0813">Transport</keyword>
<keyword evidence="7 8" id="KW-0472">Membrane</keyword>
<dbReference type="PANTHER" id="PTHR30269:SF37">
    <property type="entry name" value="MEMBRANE TRANSPORTER PROTEIN"/>
    <property type="match status" value="1"/>
</dbReference>
<evidence type="ECO:0000256" key="5">
    <source>
        <dbReference type="ARBA" id="ARBA00022692"/>
    </source>
</evidence>
<evidence type="ECO:0000256" key="6">
    <source>
        <dbReference type="ARBA" id="ARBA00022989"/>
    </source>
</evidence>
<organism evidence="9 10">
    <name type="scientific">Robbsia betulipollinis</name>
    <dbReference type="NCBI Taxonomy" id="2981849"/>
    <lineage>
        <taxon>Bacteria</taxon>
        <taxon>Pseudomonadati</taxon>
        <taxon>Pseudomonadota</taxon>
        <taxon>Betaproteobacteria</taxon>
        <taxon>Burkholderiales</taxon>
        <taxon>Burkholderiaceae</taxon>
        <taxon>Robbsia</taxon>
    </lineage>
</organism>
<evidence type="ECO:0000256" key="3">
    <source>
        <dbReference type="ARBA" id="ARBA00022448"/>
    </source>
</evidence>
<dbReference type="Proteomes" id="UP001082899">
    <property type="component" value="Unassembled WGS sequence"/>
</dbReference>
<evidence type="ECO:0000313" key="9">
    <source>
        <dbReference type="EMBL" id="MCY0386235.1"/>
    </source>
</evidence>
<proteinExistence type="inferred from homology"/>